<dbReference type="GO" id="GO:0003682">
    <property type="term" value="F:chromatin binding"/>
    <property type="evidence" value="ECO:0007669"/>
    <property type="project" value="TreeGrafter"/>
</dbReference>
<dbReference type="InterPro" id="IPR043502">
    <property type="entry name" value="DNA/RNA_pol_sf"/>
</dbReference>
<dbReference type="GO" id="GO:0000166">
    <property type="term" value="F:nucleotide binding"/>
    <property type="evidence" value="ECO:0007669"/>
    <property type="project" value="InterPro"/>
</dbReference>
<evidence type="ECO:0000313" key="6">
    <source>
        <dbReference type="EMBL" id="KAH9369595.1"/>
    </source>
</evidence>
<dbReference type="EC" id="2.7.7.7" evidence="1"/>
<dbReference type="AlphaFoldDB" id="A0A9J6G3D8"/>
<keyword evidence="2" id="KW-0808">Transferase</keyword>
<dbReference type="InterPro" id="IPR042087">
    <property type="entry name" value="DNA_pol_B_thumb"/>
</dbReference>
<evidence type="ECO:0000313" key="7">
    <source>
        <dbReference type="Proteomes" id="UP000821853"/>
    </source>
</evidence>
<evidence type="ECO:0000259" key="5">
    <source>
        <dbReference type="Pfam" id="PF00136"/>
    </source>
</evidence>
<feature type="domain" description="DNA-directed DNA polymerase family B multifunctional" evidence="5">
    <location>
        <begin position="2"/>
        <end position="96"/>
    </location>
</feature>
<dbReference type="PANTHER" id="PTHR45861">
    <property type="entry name" value="DNA POLYMERASE ALPHA CATALYTIC SUBUNIT"/>
    <property type="match status" value="1"/>
</dbReference>
<dbReference type="EMBL" id="JABSTR010000005">
    <property type="protein sequence ID" value="KAH9369595.1"/>
    <property type="molecule type" value="Genomic_DNA"/>
</dbReference>
<dbReference type="GO" id="GO:0003697">
    <property type="term" value="F:single-stranded DNA binding"/>
    <property type="evidence" value="ECO:0007669"/>
    <property type="project" value="TreeGrafter"/>
</dbReference>
<dbReference type="GO" id="GO:0003688">
    <property type="term" value="F:DNA replication origin binding"/>
    <property type="evidence" value="ECO:0007669"/>
    <property type="project" value="TreeGrafter"/>
</dbReference>
<dbReference type="Pfam" id="PF00136">
    <property type="entry name" value="DNA_pol_B"/>
    <property type="match status" value="1"/>
</dbReference>
<reference evidence="6 7" key="1">
    <citation type="journal article" date="2020" name="Cell">
        <title>Large-Scale Comparative Analyses of Tick Genomes Elucidate Their Genetic Diversity and Vector Capacities.</title>
        <authorList>
            <consortium name="Tick Genome and Microbiome Consortium (TIGMIC)"/>
            <person name="Jia N."/>
            <person name="Wang J."/>
            <person name="Shi W."/>
            <person name="Du L."/>
            <person name="Sun Y."/>
            <person name="Zhan W."/>
            <person name="Jiang J.F."/>
            <person name="Wang Q."/>
            <person name="Zhang B."/>
            <person name="Ji P."/>
            <person name="Bell-Sakyi L."/>
            <person name="Cui X.M."/>
            <person name="Yuan T.T."/>
            <person name="Jiang B.G."/>
            <person name="Yang W.F."/>
            <person name="Lam T.T."/>
            <person name="Chang Q.C."/>
            <person name="Ding S.J."/>
            <person name="Wang X.J."/>
            <person name="Zhu J.G."/>
            <person name="Ruan X.D."/>
            <person name="Zhao L."/>
            <person name="Wei J.T."/>
            <person name="Ye R.Z."/>
            <person name="Que T.C."/>
            <person name="Du C.H."/>
            <person name="Zhou Y.H."/>
            <person name="Cheng J.X."/>
            <person name="Dai P.F."/>
            <person name="Guo W.B."/>
            <person name="Han X.H."/>
            <person name="Huang E.J."/>
            <person name="Li L.F."/>
            <person name="Wei W."/>
            <person name="Gao Y.C."/>
            <person name="Liu J.Z."/>
            <person name="Shao H.Z."/>
            <person name="Wang X."/>
            <person name="Wang C.C."/>
            <person name="Yang T.C."/>
            <person name="Huo Q.B."/>
            <person name="Li W."/>
            <person name="Chen H.Y."/>
            <person name="Chen S.E."/>
            <person name="Zhou L.G."/>
            <person name="Ni X.B."/>
            <person name="Tian J.H."/>
            <person name="Sheng Y."/>
            <person name="Liu T."/>
            <person name="Pan Y.S."/>
            <person name="Xia L.Y."/>
            <person name="Li J."/>
            <person name="Zhao F."/>
            <person name="Cao W.C."/>
        </authorList>
    </citation>
    <scope>NUCLEOTIDE SEQUENCE [LARGE SCALE GENOMIC DNA]</scope>
    <source>
        <strain evidence="6">HaeL-2018</strain>
    </source>
</reference>
<comment type="caution">
    <text evidence="6">The sequence shown here is derived from an EMBL/GenBank/DDBJ whole genome shotgun (WGS) entry which is preliminary data.</text>
</comment>
<dbReference type="GO" id="GO:0003887">
    <property type="term" value="F:DNA-directed DNA polymerase activity"/>
    <property type="evidence" value="ECO:0007669"/>
    <property type="project" value="UniProtKB-KW"/>
</dbReference>
<proteinExistence type="predicted"/>
<gene>
    <name evidence="6" type="ORF">HPB48_011511</name>
</gene>
<evidence type="ECO:0000256" key="1">
    <source>
        <dbReference type="ARBA" id="ARBA00012417"/>
    </source>
</evidence>
<keyword evidence="3" id="KW-0548">Nucleotidyltransferase</keyword>
<evidence type="ECO:0000256" key="3">
    <source>
        <dbReference type="ARBA" id="ARBA00022695"/>
    </source>
</evidence>
<dbReference type="GO" id="GO:1902975">
    <property type="term" value="P:mitotic DNA replication initiation"/>
    <property type="evidence" value="ECO:0007669"/>
    <property type="project" value="TreeGrafter"/>
</dbReference>
<organism evidence="6 7">
    <name type="scientific">Haemaphysalis longicornis</name>
    <name type="common">Bush tick</name>
    <dbReference type="NCBI Taxonomy" id="44386"/>
    <lineage>
        <taxon>Eukaryota</taxon>
        <taxon>Metazoa</taxon>
        <taxon>Ecdysozoa</taxon>
        <taxon>Arthropoda</taxon>
        <taxon>Chelicerata</taxon>
        <taxon>Arachnida</taxon>
        <taxon>Acari</taxon>
        <taxon>Parasitiformes</taxon>
        <taxon>Ixodida</taxon>
        <taxon>Ixodoidea</taxon>
        <taxon>Ixodidae</taxon>
        <taxon>Haemaphysalinae</taxon>
        <taxon>Haemaphysalis</taxon>
    </lineage>
</organism>
<dbReference type="OrthoDB" id="6537995at2759"/>
<sequence>MQRNAFCFLSFCIYRFVIDQILSESLREEIVDKINTFLMQLATKIQENSLPQLTKNPEDYPDKKNLCHVQVALRLNSKGGKKLRQGDTVTYVICNVGTELPYWLPLLKPRALMHVLFLYRDSSLGSIDHS</sequence>
<keyword evidence="7" id="KW-1185">Reference proteome</keyword>
<dbReference type="GO" id="GO:0005658">
    <property type="term" value="C:alpha DNA polymerase:primase complex"/>
    <property type="evidence" value="ECO:0007669"/>
    <property type="project" value="TreeGrafter"/>
</dbReference>
<evidence type="ECO:0000256" key="4">
    <source>
        <dbReference type="ARBA" id="ARBA00022932"/>
    </source>
</evidence>
<accession>A0A9J6G3D8</accession>
<dbReference type="Proteomes" id="UP000821853">
    <property type="component" value="Chromosome 3"/>
</dbReference>
<name>A0A9J6G3D8_HAELO</name>
<protein>
    <recommendedName>
        <fullName evidence="1">DNA-directed DNA polymerase</fullName>
        <ecNumber evidence="1">2.7.7.7</ecNumber>
    </recommendedName>
</protein>
<dbReference type="GO" id="GO:0006273">
    <property type="term" value="P:lagging strand elongation"/>
    <property type="evidence" value="ECO:0007669"/>
    <property type="project" value="TreeGrafter"/>
</dbReference>
<evidence type="ECO:0000256" key="2">
    <source>
        <dbReference type="ARBA" id="ARBA00022679"/>
    </source>
</evidence>
<dbReference type="VEuPathDB" id="VectorBase:HLOH_040096"/>
<dbReference type="InterPro" id="IPR006134">
    <property type="entry name" value="DNA-dir_DNA_pol_B_multi_dom"/>
</dbReference>
<dbReference type="PANTHER" id="PTHR45861:SF1">
    <property type="entry name" value="DNA POLYMERASE ALPHA CATALYTIC SUBUNIT"/>
    <property type="match status" value="1"/>
</dbReference>
<keyword evidence="4" id="KW-0239">DNA-directed DNA polymerase</keyword>
<dbReference type="Gene3D" id="1.10.132.60">
    <property type="entry name" value="DNA polymerase family B, C-terminal domain"/>
    <property type="match status" value="1"/>
</dbReference>
<dbReference type="GO" id="GO:0006272">
    <property type="term" value="P:leading strand elongation"/>
    <property type="evidence" value="ECO:0007669"/>
    <property type="project" value="TreeGrafter"/>
</dbReference>
<dbReference type="SUPFAM" id="SSF56672">
    <property type="entry name" value="DNA/RNA polymerases"/>
    <property type="match status" value="1"/>
</dbReference>